<dbReference type="PROSITE" id="PS50011">
    <property type="entry name" value="PROTEIN_KINASE_DOM"/>
    <property type="match status" value="1"/>
</dbReference>
<dbReference type="InterPro" id="IPR000719">
    <property type="entry name" value="Prot_kinase_dom"/>
</dbReference>
<dbReference type="InterPro" id="IPR011009">
    <property type="entry name" value="Kinase-like_dom_sf"/>
</dbReference>
<feature type="compositionally biased region" description="Low complexity" evidence="1">
    <location>
        <begin position="119"/>
        <end position="130"/>
    </location>
</feature>
<feature type="region of interest" description="Disordered" evidence="1">
    <location>
        <begin position="96"/>
        <end position="166"/>
    </location>
</feature>
<reference evidence="3" key="1">
    <citation type="submission" date="2020-02" db="EMBL/GenBank/DDBJ databases">
        <title>Identification and distribution of gene clusters putatively required for synthesis of sphingolipid metabolism inhibitors in phylogenetically diverse species of the filamentous fungus Fusarium.</title>
        <authorList>
            <person name="Kim H.-S."/>
            <person name="Busman M."/>
            <person name="Brown D.W."/>
            <person name="Divon H."/>
            <person name="Uhlig S."/>
            <person name="Proctor R.H."/>
        </authorList>
    </citation>
    <scope>NUCLEOTIDE SEQUENCE [LARGE SCALE GENOMIC DNA]</scope>
    <source>
        <strain evidence="3">NRRL 39464</strain>
    </source>
</reference>
<organism evidence="3 4">
    <name type="scientific">Fusarium oxysporum</name>
    <name type="common">Fusarium vascular wilt</name>
    <dbReference type="NCBI Taxonomy" id="5507"/>
    <lineage>
        <taxon>Eukaryota</taxon>
        <taxon>Fungi</taxon>
        <taxon>Dikarya</taxon>
        <taxon>Ascomycota</taxon>
        <taxon>Pezizomycotina</taxon>
        <taxon>Sordariomycetes</taxon>
        <taxon>Hypocreomycetidae</taxon>
        <taxon>Hypocreales</taxon>
        <taxon>Nectriaceae</taxon>
        <taxon>Fusarium</taxon>
        <taxon>Fusarium oxysporum species complex</taxon>
    </lineage>
</organism>
<evidence type="ECO:0000256" key="1">
    <source>
        <dbReference type="SAM" id="MobiDB-lite"/>
    </source>
</evidence>
<gene>
    <name evidence="3" type="ORF">FOXYS1_11921</name>
</gene>
<feature type="region of interest" description="Disordered" evidence="1">
    <location>
        <begin position="485"/>
        <end position="504"/>
    </location>
</feature>
<feature type="compositionally biased region" description="Basic and acidic residues" evidence="1">
    <location>
        <begin position="101"/>
        <end position="118"/>
    </location>
</feature>
<dbReference type="InterPro" id="IPR058925">
    <property type="entry name" value="zf-C2H2_AcuF"/>
</dbReference>
<comment type="caution">
    <text evidence="3">The sequence shown here is derived from an EMBL/GenBank/DDBJ whole genome shotgun (WGS) entry which is preliminary data.</text>
</comment>
<evidence type="ECO:0000259" key="2">
    <source>
        <dbReference type="PROSITE" id="PS50011"/>
    </source>
</evidence>
<dbReference type="PANTHER" id="PTHR35391">
    <property type="entry name" value="C2H2-TYPE DOMAIN-CONTAINING PROTEIN-RELATED"/>
    <property type="match status" value="1"/>
</dbReference>
<feature type="region of interest" description="Disordered" evidence="1">
    <location>
        <begin position="1131"/>
        <end position="1153"/>
    </location>
</feature>
<proteinExistence type="predicted"/>
<dbReference type="EMBL" id="JAAFOW010002259">
    <property type="protein sequence ID" value="KAF5257548.1"/>
    <property type="molecule type" value="Genomic_DNA"/>
</dbReference>
<feature type="region of interest" description="Disordered" evidence="1">
    <location>
        <begin position="576"/>
        <end position="610"/>
    </location>
</feature>
<feature type="compositionally biased region" description="Polar residues" evidence="1">
    <location>
        <begin position="1132"/>
        <end position="1153"/>
    </location>
</feature>
<feature type="domain" description="Protein kinase" evidence="2">
    <location>
        <begin position="753"/>
        <end position="1111"/>
    </location>
</feature>
<dbReference type="Proteomes" id="UP000558688">
    <property type="component" value="Unassembled WGS sequence"/>
</dbReference>
<dbReference type="SMART" id="SM00220">
    <property type="entry name" value="S_TKc"/>
    <property type="match status" value="1"/>
</dbReference>
<dbReference type="PANTHER" id="PTHR35391:SF7">
    <property type="entry name" value="C2H2-TYPE DOMAIN-CONTAINING PROTEIN"/>
    <property type="match status" value="1"/>
</dbReference>
<evidence type="ECO:0000313" key="3">
    <source>
        <dbReference type="EMBL" id="KAF5257548.1"/>
    </source>
</evidence>
<dbReference type="SUPFAM" id="SSF56112">
    <property type="entry name" value="Protein kinase-like (PK-like)"/>
    <property type="match status" value="1"/>
</dbReference>
<sequence>MGTVNDSYLQCAASFSLLVEVLKISSHGFTGEIPLEGVVNEHARFNVWAGSVGAKHPPHKRISLDYRLRDSNFYTIRVVEILQRLESTLKIASQLTSGEQPRLERVEPKFDQYRDNGSDRSSTTSSTDSSSSDDTDMLTLKRQIAEPQDNISEQIPQSPSDTPERVKVPAADTVYHAPSVVQGSILASTEATKFAPPADMKEEPDTQSESGTISTFGFTDAGGEKLWIPPRPQDSDGESLEQFLCPLCFHLIEVRGMRAWTRHVFRDLQAYVCTFDNCETSDTLFETRQDWIQHEMENHRREWHCNDSQHALCGTESDFVAHIKTFHKLQLSESQLLSIVKLYGYCKVENGFEKFKSSSYIRQINSSILPGALDNESLNMAKLPLGEFNEIANETGLGKITPWVNSLPDEYEFPDASSPRTPEEPHPSQPATPKRAACSVSSNMLKRHLGQHLERLALFSINRSKFIPEDGKSVCTEDAVARSDSSLDSFESCGSPNSDRDSEEDHVALGDSVENLPKDLPMSLEATAEDYIAITTEDRVLRRLKAKKARGAKLTESESTKLIVLSLKAERRAQTAQARREAEQAAKEAEYASSQEDDETIAMRNGETDMPEDKTETLFAAASDRISPENPDVNSNNKAGYSSARKPPNLVQLVRETLVEGSFNGRSFLFSPEGSLNSIMTEQSILQAFCEEDQVPSDLTDSVLTETVTSILGGSKKLLAILVMCGFESMRLYRLISLFIQKGLSDNRLPLEESVLRIISRSDLSDVQDSRESDATGKAEHSLSGFSIDNFCRIQQWRFCAPVFSAEQCAYNLLQNTTLPFLKEANMEAWTVEGVSRYRIHKCHLETSGWGMPKPEYVAIKRVKSLRDDFLNIIKAPYQKHIVKLFAAFSLGDTETYLMFEWAEGGNLRNLWEEFQPENPNGDLVKAVIEQLSGLAHALADLHSRDLRHGSLKPERILWFKSKDSARDLIGILKIKGLSITNEHSDVRRIRSERRVTIYESERYESPENGLLGTQALVARSRSRSVDIWAMGCIALEFLVWILYGPSGVDTLNKSMETNSSAFEPQAKFWQVDNGGNKAVNGVVVNLMDQIAKDLGRMTGQTALSDLLELIRDRLLVVDLLAGFGSARDVSDTVNDSDSHDSGLNTATSISPATLQGTMEAPVITLAEPFAAQEQDLPGKGKQPVKKARARAKEFSERMDRILHSGPREEYWLFSPSLPFPSFRPHGLHPNSAQHISSKEGEDPGVSAEMDRQRIEAIQSSAGDNYLSVMDEESWSASRTADSNQPKINQGGSTYTITSPESEIANAAEGINFDFSILKLEAPQEFQALGQVLSSKQRQEAEDGALHITARKLAALFGPLLDQTPNLFKAYGMRCSQIVSNGDVNPLGSEKDDPIISQEKGVDCTSIWAVATSGDPAVAMHLLACMIARAWGTREALSIWAEIVSQRQHEIREKESTDISELLAATQEVSREQLAQWDASARSWLLFADQANEIKVKQTQLQLILQNVAALPINSATSVYEKVIHAWKGAMTLVEKLIAGRPQVVYNGAVFLGLSSWHLFPDLIVLGDTVTEVKQNDPLIAPGGILTLGPAKTY</sequence>
<dbReference type="GO" id="GO:0005524">
    <property type="term" value="F:ATP binding"/>
    <property type="evidence" value="ECO:0007669"/>
    <property type="project" value="InterPro"/>
</dbReference>
<evidence type="ECO:0000313" key="4">
    <source>
        <dbReference type="Proteomes" id="UP000558688"/>
    </source>
</evidence>
<protein>
    <recommendedName>
        <fullName evidence="2">Protein kinase domain-containing protein</fullName>
    </recommendedName>
</protein>
<feature type="compositionally biased region" description="Polar residues" evidence="1">
    <location>
        <begin position="149"/>
        <end position="161"/>
    </location>
</feature>
<name>A0A8H5A252_FUSOX</name>
<dbReference type="Gene3D" id="1.10.510.10">
    <property type="entry name" value="Transferase(Phosphotransferase) domain 1"/>
    <property type="match status" value="1"/>
</dbReference>
<feature type="compositionally biased region" description="Polar residues" evidence="1">
    <location>
        <begin position="485"/>
        <end position="497"/>
    </location>
</feature>
<feature type="compositionally biased region" description="Basic and acidic residues" evidence="1">
    <location>
        <begin position="576"/>
        <end position="590"/>
    </location>
</feature>
<feature type="region of interest" description="Disordered" evidence="1">
    <location>
        <begin position="1277"/>
        <end position="1296"/>
    </location>
</feature>
<dbReference type="Pfam" id="PF26082">
    <property type="entry name" value="zf-C2H2_AcuF"/>
    <property type="match status" value="1"/>
</dbReference>
<accession>A0A8H5A252</accession>
<feature type="region of interest" description="Disordered" evidence="1">
    <location>
        <begin position="411"/>
        <end position="435"/>
    </location>
</feature>
<dbReference type="Pfam" id="PF00069">
    <property type="entry name" value="Pkinase"/>
    <property type="match status" value="1"/>
</dbReference>
<dbReference type="GO" id="GO:0004672">
    <property type="term" value="F:protein kinase activity"/>
    <property type="evidence" value="ECO:0007669"/>
    <property type="project" value="InterPro"/>
</dbReference>